<evidence type="ECO:0000313" key="1">
    <source>
        <dbReference type="EMBL" id="BBH23258.1"/>
    </source>
</evidence>
<accession>A0A3G9JGS5</accession>
<name>A0A3G9JGS5_9BACL</name>
<dbReference type="KEGG" id="pbk:Back11_46030"/>
<reference evidence="1 2" key="1">
    <citation type="submission" date="2018-11" db="EMBL/GenBank/DDBJ databases">
        <title>Complete genome sequence of Paenibacillus baekrokdamisoli strain KCTC 33723.</title>
        <authorList>
            <person name="Kang S.W."/>
            <person name="Lee K.C."/>
            <person name="Kim K.K."/>
            <person name="Kim J.S."/>
            <person name="Kim D.S."/>
            <person name="Ko S.H."/>
            <person name="Yang S.H."/>
            <person name="Lee J.S."/>
        </authorList>
    </citation>
    <scope>NUCLEOTIDE SEQUENCE [LARGE SCALE GENOMIC DNA]</scope>
    <source>
        <strain evidence="1 2">KCTC 33723</strain>
    </source>
</reference>
<keyword evidence="2" id="KW-1185">Reference proteome</keyword>
<sequence>MVRPSPYVFSLTAYCLRVDFGYFGYIAMELKEPCAMYAQPLYDGTSRLLLGSGADGGVRVGNPIAPAVGFTMRMLGTRTILLNY</sequence>
<dbReference type="AlphaFoldDB" id="A0A3G9JGS5"/>
<dbReference type="Proteomes" id="UP000275368">
    <property type="component" value="Chromosome"/>
</dbReference>
<evidence type="ECO:0000313" key="2">
    <source>
        <dbReference type="Proteomes" id="UP000275368"/>
    </source>
</evidence>
<protein>
    <submittedName>
        <fullName evidence="1">Uncharacterized protein</fullName>
    </submittedName>
</protein>
<dbReference type="RefSeq" id="WP_125662625.1">
    <property type="nucleotide sequence ID" value="NZ_AP019308.1"/>
</dbReference>
<gene>
    <name evidence="1" type="ORF">Back11_46030</name>
</gene>
<dbReference type="EMBL" id="AP019308">
    <property type="protein sequence ID" value="BBH23258.1"/>
    <property type="molecule type" value="Genomic_DNA"/>
</dbReference>
<organism evidence="1 2">
    <name type="scientific">Paenibacillus baekrokdamisoli</name>
    <dbReference type="NCBI Taxonomy" id="1712516"/>
    <lineage>
        <taxon>Bacteria</taxon>
        <taxon>Bacillati</taxon>
        <taxon>Bacillota</taxon>
        <taxon>Bacilli</taxon>
        <taxon>Bacillales</taxon>
        <taxon>Paenibacillaceae</taxon>
        <taxon>Paenibacillus</taxon>
    </lineage>
</organism>
<proteinExistence type="predicted"/>